<reference evidence="1 2" key="1">
    <citation type="journal article" date="2022" name="Plant J.">
        <title>Chromosome-level genome of Camellia lanceoleosa provides a valuable resource for understanding genome evolution and self-incompatibility.</title>
        <authorList>
            <person name="Gong W."/>
            <person name="Xiao S."/>
            <person name="Wang L."/>
            <person name="Liao Z."/>
            <person name="Chang Y."/>
            <person name="Mo W."/>
            <person name="Hu G."/>
            <person name="Li W."/>
            <person name="Zhao G."/>
            <person name="Zhu H."/>
            <person name="Hu X."/>
            <person name="Ji K."/>
            <person name="Xiang X."/>
            <person name="Song Q."/>
            <person name="Yuan D."/>
            <person name="Jin S."/>
            <person name="Zhang L."/>
        </authorList>
    </citation>
    <scope>NUCLEOTIDE SEQUENCE [LARGE SCALE GENOMIC DNA]</scope>
    <source>
        <strain evidence="1">SQ_2022a</strain>
    </source>
</reference>
<accession>A0ACC0HB01</accession>
<gene>
    <name evidence="1" type="ORF">LOK49_LG07G01708</name>
</gene>
<evidence type="ECO:0000313" key="1">
    <source>
        <dbReference type="EMBL" id="KAI8009171.1"/>
    </source>
</evidence>
<dbReference type="EMBL" id="CM045764">
    <property type="protein sequence ID" value="KAI8009171.1"/>
    <property type="molecule type" value="Genomic_DNA"/>
</dbReference>
<keyword evidence="2" id="KW-1185">Reference proteome</keyword>
<name>A0ACC0HB01_9ERIC</name>
<sequence length="384" mass="44103">MVIHCVIMISSRGLPFTWSSMVQWCFKYSLRCLQVAKQLHFQLNMSDTVLNIKNVIEVEERIRQDLHILYYGAKQLNDTQKLVDLDIPKNSTFQLFVKPTEELQIFVNVARKTIPLEVKGWHTVRDIKAMIQSVEQILIHARKRLVNSHTLAKYDLKMDPIIHLVCPLMDIFIRIRPIGKMVSLKVKKWDLVANGKALISEKKGIPLQQQTLTHDGEPLKDEDTLSACGIGEKSTLDMDLCPRSAMQVYICKKNQEFVPLEVRAWYAVIDVKNLIQGTEGRLHDHLELVYKAVPLKDSKTLADCGIKEKSTLFMIFIKTRERTVVVDVEKFDTIDSVMNKVRKKLSFTTDCLRLMFIGKSLQGHQTLADYGIQNCNTLELAMAF</sequence>
<dbReference type="Proteomes" id="UP001060215">
    <property type="component" value="Chromosome 7"/>
</dbReference>
<protein>
    <submittedName>
        <fullName evidence="1">Polyubiquitin 3</fullName>
    </submittedName>
</protein>
<evidence type="ECO:0000313" key="2">
    <source>
        <dbReference type="Proteomes" id="UP001060215"/>
    </source>
</evidence>
<comment type="caution">
    <text evidence="1">The sequence shown here is derived from an EMBL/GenBank/DDBJ whole genome shotgun (WGS) entry which is preliminary data.</text>
</comment>
<proteinExistence type="predicted"/>
<organism evidence="1 2">
    <name type="scientific">Camellia lanceoleosa</name>
    <dbReference type="NCBI Taxonomy" id="1840588"/>
    <lineage>
        <taxon>Eukaryota</taxon>
        <taxon>Viridiplantae</taxon>
        <taxon>Streptophyta</taxon>
        <taxon>Embryophyta</taxon>
        <taxon>Tracheophyta</taxon>
        <taxon>Spermatophyta</taxon>
        <taxon>Magnoliopsida</taxon>
        <taxon>eudicotyledons</taxon>
        <taxon>Gunneridae</taxon>
        <taxon>Pentapetalae</taxon>
        <taxon>asterids</taxon>
        <taxon>Ericales</taxon>
        <taxon>Theaceae</taxon>
        <taxon>Camellia</taxon>
    </lineage>
</organism>